<dbReference type="CDD" id="cd04606">
    <property type="entry name" value="CBS_pair_Mg_transporter"/>
    <property type="match status" value="1"/>
</dbReference>
<dbReference type="SUPFAM" id="SSF161093">
    <property type="entry name" value="MgtE membrane domain-like"/>
    <property type="match status" value="1"/>
</dbReference>
<dbReference type="Gene3D" id="1.10.357.20">
    <property type="entry name" value="SLC41 divalent cation transporters, integral membrane domain"/>
    <property type="match status" value="1"/>
</dbReference>
<dbReference type="InterPro" id="IPR000644">
    <property type="entry name" value="CBS_dom"/>
</dbReference>
<feature type="domain" description="CBS" evidence="10">
    <location>
        <begin position="153"/>
        <end position="216"/>
    </location>
</feature>
<keyword evidence="4 9" id="KW-0812">Transmembrane</keyword>
<dbReference type="Pfam" id="PF00571">
    <property type="entry name" value="CBS"/>
    <property type="match status" value="2"/>
</dbReference>
<dbReference type="InterPro" id="IPR038076">
    <property type="entry name" value="MgtE_N_sf"/>
</dbReference>
<dbReference type="Pfam" id="PF03448">
    <property type="entry name" value="MgtE_N"/>
    <property type="match status" value="1"/>
</dbReference>
<keyword evidence="9" id="KW-0479">Metal-binding</keyword>
<feature type="domain" description="CBS" evidence="10">
    <location>
        <begin position="217"/>
        <end position="273"/>
    </location>
</feature>
<feature type="transmembrane region" description="Helical" evidence="9">
    <location>
        <begin position="298"/>
        <end position="316"/>
    </location>
</feature>
<evidence type="ECO:0000256" key="9">
    <source>
        <dbReference type="RuleBase" id="RU362011"/>
    </source>
</evidence>
<dbReference type="InterPro" id="IPR006669">
    <property type="entry name" value="MgtE_transporter"/>
</dbReference>
<dbReference type="SUPFAM" id="SSF54631">
    <property type="entry name" value="CBS-domain pair"/>
    <property type="match status" value="1"/>
</dbReference>
<evidence type="ECO:0000256" key="6">
    <source>
        <dbReference type="ARBA" id="ARBA00022989"/>
    </source>
</evidence>
<dbReference type="PANTHER" id="PTHR43773:SF1">
    <property type="entry name" value="MAGNESIUM TRANSPORTER MGTE"/>
    <property type="match status" value="1"/>
</dbReference>
<comment type="subcellular location">
    <subcellularLocation>
        <location evidence="9">Cell membrane</location>
        <topology evidence="9">Multi-pass membrane protein</topology>
    </subcellularLocation>
    <subcellularLocation>
        <location evidence="1">Membrane</location>
        <topology evidence="1">Multi-pass membrane protein</topology>
    </subcellularLocation>
</comment>
<keyword evidence="3 9" id="KW-0813">Transport</keyword>
<comment type="function">
    <text evidence="9">Acts as a magnesium transporter.</text>
</comment>
<dbReference type="Gene3D" id="3.10.580.10">
    <property type="entry name" value="CBS-domain"/>
    <property type="match status" value="1"/>
</dbReference>
<evidence type="ECO:0000256" key="3">
    <source>
        <dbReference type="ARBA" id="ARBA00022448"/>
    </source>
</evidence>
<evidence type="ECO:0000256" key="4">
    <source>
        <dbReference type="ARBA" id="ARBA00022692"/>
    </source>
</evidence>
<evidence type="ECO:0000256" key="5">
    <source>
        <dbReference type="ARBA" id="ARBA00022842"/>
    </source>
</evidence>
<dbReference type="InterPro" id="IPR036739">
    <property type="entry name" value="SLC41_membr_dom_sf"/>
</dbReference>
<comment type="subunit">
    <text evidence="9">Homodimer.</text>
</comment>
<evidence type="ECO:0000313" key="11">
    <source>
        <dbReference type="EMBL" id="MCP1335229.1"/>
    </source>
</evidence>
<dbReference type="SMART" id="SM00116">
    <property type="entry name" value="CBS"/>
    <property type="match status" value="2"/>
</dbReference>
<dbReference type="Gene3D" id="1.25.60.10">
    <property type="entry name" value="MgtE N-terminal domain-like"/>
    <property type="match status" value="1"/>
</dbReference>
<dbReference type="EMBL" id="JAMZFT010000001">
    <property type="protein sequence ID" value="MCP1335229.1"/>
    <property type="molecule type" value="Genomic_DNA"/>
</dbReference>
<sequence>MADGNRPAFEQEDEGGATLGPRFVASVVAALDAADGTQIRDLCAELHPADLADLIGLLNRDERRDLVALLGSLLTADVLSELDEGIRDDVLDQLDPKAVAAAISELDTDDAVYLLEDLDPEVQQEILKEVAPEDRTAVEQGLQYPEGSAGRLMQRELIAVPSYWTVGQVIDYMRETPDLPDDFYELIVVDPAYKPVGTVALSDLLRSRRAVIIEDIADTDVETIAVETDQEDVAYRFEQYGLVSAPVVDESGRLVGVIMVDDVVDIIAEEADEDIKRLGGVGDEDLSDTVVATTRYRFPWLVVNLATALLASWVISWFEGSIAQIVALAVLMPIVASMGGNAGTQSLTVAVRAIATKELTSLNSARVIWRETAVGLLNGVLFAVLMGAVAGFWFDSVPLGLVMAAAMVINMLAAGLAGVLIPVALDRLKIDPAVASSVFVTTVTDVVGFFAFLGLAALVLL</sequence>
<evidence type="ECO:0000256" key="2">
    <source>
        <dbReference type="ARBA" id="ARBA00009749"/>
    </source>
</evidence>
<reference evidence="11" key="1">
    <citation type="submission" date="2022-06" db="EMBL/GenBank/DDBJ databases">
        <title>Isolation and Genomics of Futiania mangrovii gen. nov., sp. nov., a Rare and Metabolically-versatile member in the Class Alphaproteobacteria.</title>
        <authorList>
            <person name="Liu L."/>
            <person name="Huang W.-C."/>
            <person name="Pan J."/>
            <person name="Li J."/>
            <person name="Huang Y."/>
            <person name="Du H."/>
            <person name="Liu Y."/>
            <person name="Li M."/>
        </authorList>
    </citation>
    <scope>NUCLEOTIDE SEQUENCE</scope>
    <source>
        <strain evidence="11">FT118</strain>
    </source>
</reference>
<dbReference type="InterPro" id="IPR006668">
    <property type="entry name" value="Mg_transptr_MgtE_intracell_dom"/>
</dbReference>
<dbReference type="SUPFAM" id="SSF158791">
    <property type="entry name" value="MgtE N-terminal domain-like"/>
    <property type="match status" value="1"/>
</dbReference>
<dbReference type="InterPro" id="IPR046342">
    <property type="entry name" value="CBS_dom_sf"/>
</dbReference>
<dbReference type="PROSITE" id="PS51371">
    <property type="entry name" value="CBS"/>
    <property type="match status" value="2"/>
</dbReference>
<dbReference type="Proteomes" id="UP001055804">
    <property type="component" value="Unassembled WGS sequence"/>
</dbReference>
<evidence type="ECO:0000256" key="7">
    <source>
        <dbReference type="ARBA" id="ARBA00023136"/>
    </source>
</evidence>
<proteinExistence type="inferred from homology"/>
<keyword evidence="7 9" id="KW-0472">Membrane</keyword>
<feature type="transmembrane region" description="Helical" evidence="9">
    <location>
        <begin position="322"/>
        <end position="342"/>
    </location>
</feature>
<comment type="similarity">
    <text evidence="2 9">Belongs to the SLC41A transporter family.</text>
</comment>
<feature type="transmembrane region" description="Helical" evidence="9">
    <location>
        <begin position="373"/>
        <end position="394"/>
    </location>
</feature>
<comment type="caution">
    <text evidence="11">The sequence shown here is derived from an EMBL/GenBank/DDBJ whole genome shotgun (WGS) entry which is preliminary data.</text>
</comment>
<evidence type="ECO:0000256" key="8">
    <source>
        <dbReference type="PROSITE-ProRule" id="PRU00703"/>
    </source>
</evidence>
<gene>
    <name evidence="11" type="primary">mgtE</name>
    <name evidence="11" type="ORF">NJQ99_02300</name>
</gene>
<dbReference type="RefSeq" id="WP_269331180.1">
    <property type="nucleotide sequence ID" value="NZ_JAMZFT010000001.1"/>
</dbReference>
<keyword evidence="5 9" id="KW-0460">Magnesium</keyword>
<protein>
    <recommendedName>
        <fullName evidence="9">Magnesium transporter MgtE</fullName>
    </recommendedName>
</protein>
<evidence type="ECO:0000259" key="10">
    <source>
        <dbReference type="PROSITE" id="PS51371"/>
    </source>
</evidence>
<evidence type="ECO:0000256" key="1">
    <source>
        <dbReference type="ARBA" id="ARBA00004141"/>
    </source>
</evidence>
<dbReference type="GO" id="GO:0015095">
    <property type="term" value="F:magnesium ion transmembrane transporter activity"/>
    <property type="evidence" value="ECO:0007669"/>
    <property type="project" value="UniProtKB-UniRule"/>
</dbReference>
<dbReference type="PANTHER" id="PTHR43773">
    <property type="entry name" value="MAGNESIUM TRANSPORTER MGTE"/>
    <property type="match status" value="1"/>
</dbReference>
<organism evidence="11 12">
    <name type="scientific">Futiania mangrovi</name>
    <dbReference type="NCBI Taxonomy" id="2959716"/>
    <lineage>
        <taxon>Bacteria</taxon>
        <taxon>Pseudomonadati</taxon>
        <taxon>Pseudomonadota</taxon>
        <taxon>Alphaproteobacteria</taxon>
        <taxon>Futianiales</taxon>
        <taxon>Futianiaceae</taxon>
        <taxon>Futiania</taxon>
    </lineage>
</organism>
<keyword evidence="8" id="KW-0129">CBS domain</keyword>
<dbReference type="GO" id="GO:0046872">
    <property type="term" value="F:metal ion binding"/>
    <property type="evidence" value="ECO:0007669"/>
    <property type="project" value="UniProtKB-KW"/>
</dbReference>
<dbReference type="SMART" id="SM00924">
    <property type="entry name" value="MgtE_N"/>
    <property type="match status" value="1"/>
</dbReference>
<dbReference type="InterPro" id="IPR006667">
    <property type="entry name" value="SLC41_membr_dom"/>
</dbReference>
<dbReference type="Pfam" id="PF01769">
    <property type="entry name" value="MgtE"/>
    <property type="match status" value="1"/>
</dbReference>
<keyword evidence="9" id="KW-1003">Cell membrane</keyword>
<feature type="transmembrane region" description="Helical" evidence="9">
    <location>
        <begin position="437"/>
        <end position="460"/>
    </location>
</feature>
<dbReference type="NCBIfam" id="TIGR00400">
    <property type="entry name" value="mgtE"/>
    <property type="match status" value="1"/>
</dbReference>
<name>A0A9J6P923_9PROT</name>
<dbReference type="GO" id="GO:0005886">
    <property type="term" value="C:plasma membrane"/>
    <property type="evidence" value="ECO:0007669"/>
    <property type="project" value="UniProtKB-SubCell"/>
</dbReference>
<keyword evidence="12" id="KW-1185">Reference proteome</keyword>
<keyword evidence="6 9" id="KW-1133">Transmembrane helix</keyword>
<evidence type="ECO:0000313" key="12">
    <source>
        <dbReference type="Proteomes" id="UP001055804"/>
    </source>
</evidence>
<accession>A0A9J6P923</accession>
<feature type="transmembrane region" description="Helical" evidence="9">
    <location>
        <begin position="400"/>
        <end position="425"/>
    </location>
</feature>
<dbReference type="AlphaFoldDB" id="A0A9J6P923"/>